<reference evidence="2" key="1">
    <citation type="submission" date="2019-12" db="EMBL/GenBank/DDBJ databases">
        <authorList>
            <person name="Scholes J."/>
        </authorList>
    </citation>
    <scope>NUCLEOTIDE SEQUENCE</scope>
</reference>
<dbReference type="PANTHER" id="PTHR10992">
    <property type="entry name" value="METHYLESTERASE FAMILY MEMBER"/>
    <property type="match status" value="1"/>
</dbReference>
<dbReference type="InterPro" id="IPR000073">
    <property type="entry name" value="AB_hydrolase_1"/>
</dbReference>
<dbReference type="GO" id="GO:0080032">
    <property type="term" value="F:methyl jasmonate esterase activity"/>
    <property type="evidence" value="ECO:0007669"/>
    <property type="project" value="TreeGrafter"/>
</dbReference>
<dbReference type="Proteomes" id="UP001153555">
    <property type="component" value="Unassembled WGS sequence"/>
</dbReference>
<dbReference type="PANTHER" id="PTHR10992:SF1078">
    <property type="entry name" value="AB HYDROLASE-1 DOMAIN-CONTAINING PROTEIN"/>
    <property type="match status" value="1"/>
</dbReference>
<dbReference type="GO" id="GO:0009694">
    <property type="term" value="P:jasmonic acid metabolic process"/>
    <property type="evidence" value="ECO:0007669"/>
    <property type="project" value="TreeGrafter"/>
</dbReference>
<accession>A0A9N7NEN8</accession>
<dbReference type="GO" id="GO:0009696">
    <property type="term" value="P:salicylic acid metabolic process"/>
    <property type="evidence" value="ECO:0007669"/>
    <property type="project" value="TreeGrafter"/>
</dbReference>
<dbReference type="InterPro" id="IPR029058">
    <property type="entry name" value="AB_hydrolase_fold"/>
</dbReference>
<gene>
    <name evidence="2" type="ORF">SHERM_28042</name>
</gene>
<dbReference type="SUPFAM" id="SSF53474">
    <property type="entry name" value="alpha/beta-Hydrolases"/>
    <property type="match status" value="1"/>
</dbReference>
<feature type="domain" description="AB hydrolase-1" evidence="1">
    <location>
        <begin position="114"/>
        <end position="210"/>
    </location>
</feature>
<name>A0A9N7NEN8_STRHE</name>
<evidence type="ECO:0000313" key="3">
    <source>
        <dbReference type="Proteomes" id="UP001153555"/>
    </source>
</evidence>
<dbReference type="EMBL" id="CACSLK010027837">
    <property type="protein sequence ID" value="CAA0832768.1"/>
    <property type="molecule type" value="Genomic_DNA"/>
</dbReference>
<dbReference type="InterPro" id="IPR045889">
    <property type="entry name" value="MES/HNL"/>
</dbReference>
<keyword evidence="3" id="KW-1185">Reference proteome</keyword>
<evidence type="ECO:0000313" key="2">
    <source>
        <dbReference type="EMBL" id="CAA0832768.1"/>
    </source>
</evidence>
<evidence type="ECO:0000259" key="1">
    <source>
        <dbReference type="Pfam" id="PF00561"/>
    </source>
</evidence>
<organism evidence="2 3">
    <name type="scientific">Striga hermonthica</name>
    <name type="common">Purple witchweed</name>
    <name type="synonym">Buchnera hermonthica</name>
    <dbReference type="NCBI Taxonomy" id="68872"/>
    <lineage>
        <taxon>Eukaryota</taxon>
        <taxon>Viridiplantae</taxon>
        <taxon>Streptophyta</taxon>
        <taxon>Embryophyta</taxon>
        <taxon>Tracheophyta</taxon>
        <taxon>Spermatophyta</taxon>
        <taxon>Magnoliopsida</taxon>
        <taxon>eudicotyledons</taxon>
        <taxon>Gunneridae</taxon>
        <taxon>Pentapetalae</taxon>
        <taxon>asterids</taxon>
        <taxon>lamiids</taxon>
        <taxon>Lamiales</taxon>
        <taxon>Orobanchaceae</taxon>
        <taxon>Buchnereae</taxon>
        <taxon>Striga</taxon>
    </lineage>
</organism>
<proteinExistence type="predicted"/>
<dbReference type="Pfam" id="PF00561">
    <property type="entry name" value="Abhydrolase_1"/>
    <property type="match status" value="1"/>
</dbReference>
<dbReference type="OrthoDB" id="408373at2759"/>
<comment type="caution">
    <text evidence="2">The sequence shown here is derived from an EMBL/GenBank/DDBJ whole genome shotgun (WGS) entry which is preliminary data.</text>
</comment>
<sequence>MIECKPLSTPIEANAKICAQDDKDLEDATMYKQLAGSLIYLTLTRPDISYAVGIASQFMEKPKKPHLELVRRILSNAVAFPVGAEFPELKLNSIYFTDVVDGLEMEDHTTIGHGAWVWVYYKLKPRVKAAGHQFTPLSLAAAGNSPKKLEEVRTLHYTKPLLEFLDCVPEGEKVFLAGHSGGGYAAAYGMEKHPGKISGAVSLNALMPDTKNRPSYVIDEVY</sequence>
<dbReference type="GO" id="GO:0080030">
    <property type="term" value="F:methyl indole-3-acetate esterase activity"/>
    <property type="evidence" value="ECO:0007669"/>
    <property type="project" value="TreeGrafter"/>
</dbReference>
<dbReference type="AlphaFoldDB" id="A0A9N7NEN8"/>
<dbReference type="Gene3D" id="3.40.50.1820">
    <property type="entry name" value="alpha/beta hydrolase"/>
    <property type="match status" value="1"/>
</dbReference>
<dbReference type="GO" id="GO:0080031">
    <property type="term" value="F:methyl salicylate esterase activity"/>
    <property type="evidence" value="ECO:0007669"/>
    <property type="project" value="TreeGrafter"/>
</dbReference>
<protein>
    <submittedName>
        <fullName evidence="2">Methylesterase 8</fullName>
    </submittedName>
</protein>